<accession>A0A2P2IZL4</accession>
<protein>
    <submittedName>
        <fullName evidence="1">Uncharacterized protein</fullName>
    </submittedName>
</protein>
<sequence>MPSFLQHCAAGLSPL</sequence>
<reference evidence="1" key="1">
    <citation type="submission" date="2018-02" db="EMBL/GenBank/DDBJ databases">
        <title>Rhizophora mucronata_Transcriptome.</title>
        <authorList>
            <person name="Meera S.P."/>
            <person name="Sreeshan A."/>
            <person name="Augustine A."/>
        </authorList>
    </citation>
    <scope>NUCLEOTIDE SEQUENCE</scope>
    <source>
        <tissue evidence="1">Leaf</tissue>
    </source>
</reference>
<organism evidence="1">
    <name type="scientific">Rhizophora mucronata</name>
    <name type="common">Asiatic mangrove</name>
    <dbReference type="NCBI Taxonomy" id="61149"/>
    <lineage>
        <taxon>Eukaryota</taxon>
        <taxon>Viridiplantae</taxon>
        <taxon>Streptophyta</taxon>
        <taxon>Embryophyta</taxon>
        <taxon>Tracheophyta</taxon>
        <taxon>Spermatophyta</taxon>
        <taxon>Magnoliopsida</taxon>
        <taxon>eudicotyledons</taxon>
        <taxon>Gunneridae</taxon>
        <taxon>Pentapetalae</taxon>
        <taxon>rosids</taxon>
        <taxon>fabids</taxon>
        <taxon>Malpighiales</taxon>
        <taxon>Rhizophoraceae</taxon>
        <taxon>Rhizophora</taxon>
    </lineage>
</organism>
<evidence type="ECO:0000313" key="1">
    <source>
        <dbReference type="EMBL" id="MBW86641.1"/>
    </source>
</evidence>
<dbReference type="EMBL" id="GGEC01006158">
    <property type="protein sequence ID" value="MBW86641.1"/>
    <property type="molecule type" value="Transcribed_RNA"/>
</dbReference>
<proteinExistence type="predicted"/>
<name>A0A2P2IZL4_RHIMU</name>